<dbReference type="AlphaFoldDB" id="A0A4W5JRS0"/>
<proteinExistence type="predicted"/>
<dbReference type="InterPro" id="IPR050540">
    <property type="entry name" value="F-actin_Monoox_Mical"/>
</dbReference>
<accession>A0A4W5JRS0</accession>
<keyword evidence="1" id="KW-1133">Transmembrane helix</keyword>
<dbReference type="Ensembl" id="ENSHHUT00000002574.1">
    <property type="protein sequence ID" value="ENSHHUP00000002489.1"/>
    <property type="gene ID" value="ENSHHUG00000001598.1"/>
</dbReference>
<keyword evidence="3" id="KW-1185">Reference proteome</keyword>
<dbReference type="PANTHER" id="PTHR23167:SF89">
    <property type="entry name" value="MICAL-LIKE PROTEIN 1"/>
    <property type="match status" value="1"/>
</dbReference>
<sequence>MPNCLNACLCSYIALHLFILSYLSGISLLIPVSYQVFEVAQSKLGIPALLDAKDMVSTEVPDRLSIITYLSHYYHCFNKKSHASLKTPCVAECSSHSKKQPDSLGGLQPAKSRAEERFNRGRPCSICASCTKHVHLVQRHLTEGKLYHRSCFR</sequence>
<dbReference type="STRING" id="62062.ENSHHUP00000002489"/>
<reference evidence="3" key="1">
    <citation type="submission" date="2018-06" db="EMBL/GenBank/DDBJ databases">
        <title>Genome assembly of Danube salmon.</title>
        <authorList>
            <person name="Macqueen D.J."/>
            <person name="Gundappa M.K."/>
        </authorList>
    </citation>
    <scope>NUCLEOTIDE SEQUENCE [LARGE SCALE GENOMIC DNA]</scope>
</reference>
<evidence type="ECO:0000313" key="3">
    <source>
        <dbReference type="Proteomes" id="UP000314982"/>
    </source>
</evidence>
<dbReference type="PANTHER" id="PTHR23167">
    <property type="entry name" value="CALPONIN HOMOLOGY DOMAIN-CONTAINING PROTEIN DDB_G0272472-RELATED"/>
    <property type="match status" value="1"/>
</dbReference>
<dbReference type="Gene3D" id="2.10.110.10">
    <property type="entry name" value="Cysteine Rich Protein"/>
    <property type="match status" value="1"/>
</dbReference>
<dbReference type="GeneTree" id="ENSGT00940000156057"/>
<organism evidence="2 3">
    <name type="scientific">Hucho hucho</name>
    <name type="common">huchen</name>
    <dbReference type="NCBI Taxonomy" id="62062"/>
    <lineage>
        <taxon>Eukaryota</taxon>
        <taxon>Metazoa</taxon>
        <taxon>Chordata</taxon>
        <taxon>Craniata</taxon>
        <taxon>Vertebrata</taxon>
        <taxon>Euteleostomi</taxon>
        <taxon>Actinopterygii</taxon>
        <taxon>Neopterygii</taxon>
        <taxon>Teleostei</taxon>
        <taxon>Protacanthopterygii</taxon>
        <taxon>Salmoniformes</taxon>
        <taxon>Salmonidae</taxon>
        <taxon>Salmoninae</taxon>
        <taxon>Hucho</taxon>
    </lineage>
</organism>
<dbReference type="SUPFAM" id="SSF57716">
    <property type="entry name" value="Glucocorticoid receptor-like (DNA-binding domain)"/>
    <property type="match status" value="1"/>
</dbReference>
<feature type="transmembrane region" description="Helical" evidence="1">
    <location>
        <begin position="12"/>
        <end position="34"/>
    </location>
</feature>
<name>A0A4W5JRS0_9TELE</name>
<protein>
    <recommendedName>
        <fullName evidence="4">LIM zinc-binding domain-containing protein</fullName>
    </recommendedName>
</protein>
<keyword evidence="1" id="KW-0472">Membrane</keyword>
<dbReference type="SUPFAM" id="SSF47576">
    <property type="entry name" value="Calponin-homology domain, CH-domain"/>
    <property type="match status" value="1"/>
</dbReference>
<evidence type="ECO:0008006" key="4">
    <source>
        <dbReference type="Google" id="ProtNLM"/>
    </source>
</evidence>
<dbReference type="Gene3D" id="1.10.418.10">
    <property type="entry name" value="Calponin-like domain"/>
    <property type="match status" value="1"/>
</dbReference>
<dbReference type="Proteomes" id="UP000314982">
    <property type="component" value="Unassembled WGS sequence"/>
</dbReference>
<reference evidence="2" key="2">
    <citation type="submission" date="2025-08" db="UniProtKB">
        <authorList>
            <consortium name="Ensembl"/>
        </authorList>
    </citation>
    <scope>IDENTIFICATION</scope>
</reference>
<keyword evidence="1" id="KW-0812">Transmembrane</keyword>
<dbReference type="InterPro" id="IPR036872">
    <property type="entry name" value="CH_dom_sf"/>
</dbReference>
<evidence type="ECO:0000256" key="1">
    <source>
        <dbReference type="SAM" id="Phobius"/>
    </source>
</evidence>
<reference evidence="2" key="3">
    <citation type="submission" date="2025-09" db="UniProtKB">
        <authorList>
            <consortium name="Ensembl"/>
        </authorList>
    </citation>
    <scope>IDENTIFICATION</scope>
</reference>
<evidence type="ECO:0000313" key="2">
    <source>
        <dbReference type="Ensembl" id="ENSHHUP00000002489.1"/>
    </source>
</evidence>